<name>A0A438HD07_VITVI</name>
<comment type="caution">
    <text evidence="1">The sequence shown here is derived from an EMBL/GenBank/DDBJ whole genome shotgun (WGS) entry which is preliminary data.</text>
</comment>
<sequence length="122" mass="13508">MVHQALVRDLTVALLCSLPRFSIESTPTLSAGSGNHTDFSARFLRALPHRFFLKDLGDLHYFLGIKVLPTLTSLLLTQHKYIWDLLAKTNMACAKECVMPMSSTSILQLNDGSPSTNAITFL</sequence>
<dbReference type="EMBL" id="QGNW01000241">
    <property type="protein sequence ID" value="RVW82327.1"/>
    <property type="molecule type" value="Genomic_DNA"/>
</dbReference>
<reference evidence="1 2" key="1">
    <citation type="journal article" date="2018" name="PLoS Genet.">
        <title>Population sequencing reveals clonal diversity and ancestral inbreeding in the grapevine cultivar Chardonnay.</title>
        <authorList>
            <person name="Roach M.J."/>
            <person name="Johnson D.L."/>
            <person name="Bohlmann J."/>
            <person name="van Vuuren H.J."/>
            <person name="Jones S.J."/>
            <person name="Pretorius I.S."/>
            <person name="Schmidt S.A."/>
            <person name="Borneman A.R."/>
        </authorList>
    </citation>
    <scope>NUCLEOTIDE SEQUENCE [LARGE SCALE GENOMIC DNA]</scope>
    <source>
        <strain evidence="2">cv. Chardonnay</strain>
        <tissue evidence="1">Leaf</tissue>
    </source>
</reference>
<dbReference type="Proteomes" id="UP000288805">
    <property type="component" value="Unassembled WGS sequence"/>
</dbReference>
<dbReference type="AlphaFoldDB" id="A0A438HD07"/>
<evidence type="ECO:0000313" key="2">
    <source>
        <dbReference type="Proteomes" id="UP000288805"/>
    </source>
</evidence>
<protein>
    <submittedName>
        <fullName evidence="1">Retrovirus-related Pol polyprotein from transposon RE2</fullName>
    </submittedName>
</protein>
<accession>A0A438HD07</accession>
<organism evidence="1 2">
    <name type="scientific">Vitis vinifera</name>
    <name type="common">Grape</name>
    <dbReference type="NCBI Taxonomy" id="29760"/>
    <lineage>
        <taxon>Eukaryota</taxon>
        <taxon>Viridiplantae</taxon>
        <taxon>Streptophyta</taxon>
        <taxon>Embryophyta</taxon>
        <taxon>Tracheophyta</taxon>
        <taxon>Spermatophyta</taxon>
        <taxon>Magnoliopsida</taxon>
        <taxon>eudicotyledons</taxon>
        <taxon>Gunneridae</taxon>
        <taxon>Pentapetalae</taxon>
        <taxon>rosids</taxon>
        <taxon>Vitales</taxon>
        <taxon>Vitaceae</taxon>
        <taxon>Viteae</taxon>
        <taxon>Vitis</taxon>
    </lineage>
</organism>
<proteinExistence type="predicted"/>
<evidence type="ECO:0000313" key="1">
    <source>
        <dbReference type="EMBL" id="RVW82327.1"/>
    </source>
</evidence>
<gene>
    <name evidence="1" type="primary">RE2_1200</name>
    <name evidence="1" type="ORF">CK203_045134</name>
</gene>